<accession>A0A7X6D3S1</accession>
<dbReference type="AlphaFoldDB" id="A0A7X6D3S1"/>
<dbReference type="EMBL" id="JAAVJD010000180">
    <property type="protein sequence ID" value="NJQ07637.1"/>
    <property type="molecule type" value="Genomic_DNA"/>
</dbReference>
<name>A0A7X6D3S1_9ACTN</name>
<reference evidence="1 2" key="1">
    <citation type="submission" date="2020-03" db="EMBL/GenBank/DDBJ databases">
        <title>Draft genome of Streptomyces sp. ventii, isolated from the Axial Seamount in the Pacific Ocean, and resequencing of the two type strains Streptomyces lonarensis strain NCL 716 and Streptomyces bohaiensis strain 11A07.</title>
        <authorList>
            <person name="Loughran R.M."/>
            <person name="Pfannmuller K.M."/>
            <person name="Wasson B.J."/>
            <person name="Deadmond M.C."/>
            <person name="Paddock B.E."/>
            <person name="Koyack M.J."/>
            <person name="Gallegos D.A."/>
            <person name="Mitchell E.A."/>
            <person name="Ushijima B."/>
            <person name="Saw J.H."/>
            <person name="Mcphail K.L."/>
            <person name="Videau P."/>
        </authorList>
    </citation>
    <scope>NUCLEOTIDE SEQUENCE [LARGE SCALE GENOMIC DNA]</scope>
    <source>
        <strain evidence="1 2">NCL716</strain>
    </source>
</reference>
<dbReference type="RefSeq" id="WP_167972822.1">
    <property type="nucleotide sequence ID" value="NZ_BHZG01000279.1"/>
</dbReference>
<sequence>MGEFRFSWVLSGSGWATVAVADGASAHTGPVSYCTDALADLLHAVAGLYGPLSTQRVSFDLEPQEVRWVFRVSGTQVDLAIREFPDATSSFDAPDDSGALRWRTVQPRSAVGHAVVRSAQALVRQHGEAGYLERWVRHPFPMTALQDLRRLHVRDDGCSLPHDGLPSSGDA</sequence>
<evidence type="ECO:0000313" key="1">
    <source>
        <dbReference type="EMBL" id="NJQ07637.1"/>
    </source>
</evidence>
<keyword evidence="2" id="KW-1185">Reference proteome</keyword>
<organism evidence="1 2">
    <name type="scientific">Streptomyces lonarensis</name>
    <dbReference type="NCBI Taxonomy" id="700599"/>
    <lineage>
        <taxon>Bacteria</taxon>
        <taxon>Bacillati</taxon>
        <taxon>Actinomycetota</taxon>
        <taxon>Actinomycetes</taxon>
        <taxon>Kitasatosporales</taxon>
        <taxon>Streptomycetaceae</taxon>
        <taxon>Streptomyces</taxon>
    </lineage>
</organism>
<dbReference type="Proteomes" id="UP000578686">
    <property type="component" value="Unassembled WGS sequence"/>
</dbReference>
<protein>
    <submittedName>
        <fullName evidence="1">Uncharacterized protein</fullName>
    </submittedName>
</protein>
<comment type="caution">
    <text evidence="1">The sequence shown here is derived from an EMBL/GenBank/DDBJ whole genome shotgun (WGS) entry which is preliminary data.</text>
</comment>
<gene>
    <name evidence="1" type="ORF">HCN56_19125</name>
</gene>
<proteinExistence type="predicted"/>
<evidence type="ECO:0000313" key="2">
    <source>
        <dbReference type="Proteomes" id="UP000578686"/>
    </source>
</evidence>